<evidence type="ECO:0000259" key="2">
    <source>
        <dbReference type="SMART" id="SM01037"/>
    </source>
</evidence>
<comment type="similarity">
    <text evidence="1">Belongs to the MLP family.</text>
</comment>
<dbReference type="GO" id="GO:0006952">
    <property type="term" value="P:defense response"/>
    <property type="evidence" value="ECO:0007669"/>
    <property type="project" value="InterPro"/>
</dbReference>
<dbReference type="eggNOG" id="ENOG502S67Q">
    <property type="taxonomic scope" value="Eukaryota"/>
</dbReference>
<dbReference type="PANTHER" id="PTHR31338:SF16">
    <property type="entry name" value="POLYKETIDE CYCLASE_DEHYDRASE AND LIPID TRANSPORT SUPERFAMILY PROTEIN"/>
    <property type="match status" value="1"/>
</dbReference>
<dbReference type="OrthoDB" id="1072116at2759"/>
<dbReference type="SUPFAM" id="SSF55961">
    <property type="entry name" value="Bet v1-like"/>
    <property type="match status" value="1"/>
</dbReference>
<dbReference type="EnsemblPlants" id="MELO3C027172.2.1">
    <property type="protein sequence ID" value="MELO3C027172.2.1"/>
    <property type="gene ID" value="MELO3C027172.2"/>
</dbReference>
<dbReference type="GeneID" id="103503185"/>
<dbReference type="AlphaFoldDB" id="A0A1S3CQL5"/>
<name>A0A1S3CQL5_CUCME</name>
<dbReference type="RefSeq" id="XP_008465556.1">
    <property type="nucleotide sequence ID" value="XM_008467334.1"/>
</dbReference>
<evidence type="ECO:0000313" key="4">
    <source>
        <dbReference type="Proteomes" id="UP001652600"/>
    </source>
</evidence>
<proteinExistence type="inferred from homology"/>
<accession>A0A1S3CQL5</accession>
<dbReference type="InterPro" id="IPR052006">
    <property type="entry name" value="MLP-like"/>
</dbReference>
<protein>
    <submittedName>
        <fullName evidence="5">MLP-like protein 28</fullName>
    </submittedName>
</protein>
<reference evidence="5" key="2">
    <citation type="submission" date="2025-04" db="UniProtKB">
        <authorList>
            <consortium name="RefSeq"/>
        </authorList>
    </citation>
    <scope>IDENTIFICATION</scope>
</reference>
<dbReference type="Proteomes" id="UP001652600">
    <property type="component" value="Chromosome 6"/>
</dbReference>
<keyword evidence="4" id="KW-1185">Reference proteome</keyword>
<dbReference type="InParanoid" id="A0A1S3CQL5"/>
<sequence>MAQIAKIAEKVQLKSSGEKFFEFFKNKADYFPRMFPGNIKSYKFVEGNSFSHGSVSIWKYDLGFGRAVEVKVKLLLDEANKTIIYECLEGDLFKDFDMFKVKIEVTDGGSSGNSSVNWCLEFVKSNENVAPPNDYLQFGAKICKDVDAYLCNN</sequence>
<dbReference type="Gene3D" id="3.30.530.20">
    <property type="match status" value="1"/>
</dbReference>
<reference evidence="3" key="1">
    <citation type="submission" date="2023-03" db="UniProtKB">
        <authorList>
            <consortium name="EnsemblPlants"/>
        </authorList>
    </citation>
    <scope>IDENTIFICATION</scope>
</reference>
<dbReference type="Gramene" id="MELO3C027172.2.1">
    <property type="protein sequence ID" value="MELO3C027172.2.1"/>
    <property type="gene ID" value="MELO3C027172.2"/>
</dbReference>
<dbReference type="InterPro" id="IPR023393">
    <property type="entry name" value="START-like_dom_sf"/>
</dbReference>
<dbReference type="Pfam" id="PF00407">
    <property type="entry name" value="Bet_v_1"/>
    <property type="match status" value="1"/>
</dbReference>
<organism evidence="4 5">
    <name type="scientific">Cucumis melo</name>
    <name type="common">Muskmelon</name>
    <dbReference type="NCBI Taxonomy" id="3656"/>
    <lineage>
        <taxon>Eukaryota</taxon>
        <taxon>Viridiplantae</taxon>
        <taxon>Streptophyta</taxon>
        <taxon>Embryophyta</taxon>
        <taxon>Tracheophyta</taxon>
        <taxon>Spermatophyta</taxon>
        <taxon>Magnoliopsida</taxon>
        <taxon>eudicotyledons</taxon>
        <taxon>Gunneridae</taxon>
        <taxon>Pentapetalae</taxon>
        <taxon>rosids</taxon>
        <taxon>fabids</taxon>
        <taxon>Cucurbitales</taxon>
        <taxon>Cucurbitaceae</taxon>
        <taxon>Benincaseae</taxon>
        <taxon>Cucumis</taxon>
    </lineage>
</organism>
<dbReference type="KEGG" id="cmo:103503185"/>
<dbReference type="SMART" id="SM01037">
    <property type="entry name" value="Bet_v_1"/>
    <property type="match status" value="1"/>
</dbReference>
<evidence type="ECO:0000313" key="5">
    <source>
        <dbReference type="RefSeq" id="XP_008465556.1"/>
    </source>
</evidence>
<evidence type="ECO:0000256" key="1">
    <source>
        <dbReference type="ARBA" id="ARBA00038242"/>
    </source>
</evidence>
<evidence type="ECO:0000313" key="3">
    <source>
        <dbReference type="EnsemblPlants" id="MELO3C027172.2.1"/>
    </source>
</evidence>
<gene>
    <name evidence="5" type="primary">LOC103503185</name>
    <name evidence="3" type="synonym">103503185</name>
</gene>
<dbReference type="SMR" id="A0A1S3CQL5"/>
<feature type="domain" description="Bet v I/Major latex protein" evidence="2">
    <location>
        <begin position="2"/>
        <end position="153"/>
    </location>
</feature>
<dbReference type="InterPro" id="IPR000916">
    <property type="entry name" value="Bet_v_I/MLP"/>
</dbReference>
<dbReference type="PANTHER" id="PTHR31338">
    <property type="entry name" value="POLYKETIDE CYCLASE/DEHYDRASE AND LIPID TRANSPORT SUPERFAMILY PROTEIN"/>
    <property type="match status" value="1"/>
</dbReference>